<sequence length="350" mass="40489">MRQVNSCPDAIYLITYPRTGSNLLLKILNLPEQPHVAAQTKEGYYFHPPLKLRHEFGMFDRPLALWDQDCSRLLSQCFNDCFEELDGHLKFANAMGKSLLVKEHAPWLIDPAIQSEWIHSSQDEDEIRSAPTSEQAEHLESQRLTNIPMPIENPTILPNEFLRQVSPTFLIRNPIASFPSHYRAMRDSWYGSADTFKESGNSYLKFNMTIRWSRMIYDWYDKQKSSCRENGMNKRPIVLDADDIMTRPEVVIEYCNLVGLDSTKAKFSWKPLSSDKMDAMDPEFLRMKDTLHASDGVRQDKIAAGLSLVKEAVKWKKEFGEAEGAKLVKWVQAAMPDYEYMWARRLTLPN</sequence>
<proteinExistence type="predicted"/>
<gene>
    <name evidence="2" type="ORF">N7456_003361</name>
</gene>
<dbReference type="PANTHER" id="PTHR48419">
    <property type="entry name" value="SULFOTRANSFERASE DOMAIN-CONTAINING PROTEIN"/>
    <property type="match status" value="1"/>
</dbReference>
<dbReference type="Proteomes" id="UP001149165">
    <property type="component" value="Unassembled WGS sequence"/>
</dbReference>
<evidence type="ECO:0008006" key="4">
    <source>
        <dbReference type="Google" id="ProtNLM"/>
    </source>
</evidence>
<dbReference type="InterPro" id="IPR053226">
    <property type="entry name" value="Pyrrolopyrazine_biosynth_F"/>
</dbReference>
<keyword evidence="3" id="KW-1185">Reference proteome</keyword>
<dbReference type="PANTHER" id="PTHR48419:SF1">
    <property type="entry name" value="SULFOTRANSFERASE DOMAIN-CONTAINING PROTEIN"/>
    <property type="match status" value="1"/>
</dbReference>
<dbReference type="SUPFAM" id="SSF52540">
    <property type="entry name" value="P-loop containing nucleoside triphosphate hydrolases"/>
    <property type="match status" value="1"/>
</dbReference>
<dbReference type="OrthoDB" id="3650366at2759"/>
<dbReference type="EMBL" id="JAPQKH010000003">
    <property type="protein sequence ID" value="KAJ5106686.1"/>
    <property type="molecule type" value="Genomic_DNA"/>
</dbReference>
<dbReference type="Gene3D" id="3.40.50.300">
    <property type="entry name" value="P-loop containing nucleotide triphosphate hydrolases"/>
    <property type="match status" value="1"/>
</dbReference>
<evidence type="ECO:0000313" key="2">
    <source>
        <dbReference type="EMBL" id="KAJ5106686.1"/>
    </source>
</evidence>
<accession>A0A9W9FUI1</accession>
<feature type="region of interest" description="Disordered" evidence="1">
    <location>
        <begin position="120"/>
        <end position="141"/>
    </location>
</feature>
<dbReference type="InterPro" id="IPR027417">
    <property type="entry name" value="P-loop_NTPase"/>
</dbReference>
<evidence type="ECO:0000313" key="3">
    <source>
        <dbReference type="Proteomes" id="UP001149165"/>
    </source>
</evidence>
<reference evidence="2" key="1">
    <citation type="submission" date="2022-11" db="EMBL/GenBank/DDBJ databases">
        <authorList>
            <person name="Petersen C."/>
        </authorList>
    </citation>
    <scope>NUCLEOTIDE SEQUENCE</scope>
    <source>
        <strain evidence="2">IBT 30069</strain>
    </source>
</reference>
<reference evidence="2" key="2">
    <citation type="journal article" date="2023" name="IMA Fungus">
        <title>Comparative genomic study of the Penicillium genus elucidates a diverse pangenome and 15 lateral gene transfer events.</title>
        <authorList>
            <person name="Petersen C."/>
            <person name="Sorensen T."/>
            <person name="Nielsen M.R."/>
            <person name="Sondergaard T.E."/>
            <person name="Sorensen J.L."/>
            <person name="Fitzpatrick D.A."/>
            <person name="Frisvad J.C."/>
            <person name="Nielsen K.L."/>
        </authorList>
    </citation>
    <scope>NUCLEOTIDE SEQUENCE</scope>
    <source>
        <strain evidence="2">IBT 30069</strain>
    </source>
</reference>
<comment type="caution">
    <text evidence="2">The sequence shown here is derived from an EMBL/GenBank/DDBJ whole genome shotgun (WGS) entry which is preliminary data.</text>
</comment>
<protein>
    <recommendedName>
        <fullName evidence="4">Sulfotransferase</fullName>
    </recommendedName>
</protein>
<name>A0A9W9FUI1_9EURO</name>
<organism evidence="2 3">
    <name type="scientific">Penicillium angulare</name>
    <dbReference type="NCBI Taxonomy" id="116970"/>
    <lineage>
        <taxon>Eukaryota</taxon>
        <taxon>Fungi</taxon>
        <taxon>Dikarya</taxon>
        <taxon>Ascomycota</taxon>
        <taxon>Pezizomycotina</taxon>
        <taxon>Eurotiomycetes</taxon>
        <taxon>Eurotiomycetidae</taxon>
        <taxon>Eurotiales</taxon>
        <taxon>Aspergillaceae</taxon>
        <taxon>Penicillium</taxon>
    </lineage>
</organism>
<dbReference type="AlphaFoldDB" id="A0A9W9FUI1"/>
<evidence type="ECO:0000256" key="1">
    <source>
        <dbReference type="SAM" id="MobiDB-lite"/>
    </source>
</evidence>